<keyword evidence="5" id="KW-0051">Antiviral defense</keyword>
<evidence type="ECO:0000259" key="7">
    <source>
        <dbReference type="Pfam" id="PF03787"/>
    </source>
</evidence>
<feature type="domain" description="CRISPR type III-associated protein" evidence="7">
    <location>
        <begin position="9"/>
        <end position="235"/>
    </location>
</feature>
<dbReference type="AlphaFoldDB" id="A0AAX0QYI6"/>
<dbReference type="Proteomes" id="UP000266198">
    <property type="component" value="Unassembled WGS sequence"/>
</dbReference>
<dbReference type="Pfam" id="PF03787">
    <property type="entry name" value="RAMPs"/>
    <property type="match status" value="1"/>
</dbReference>
<dbReference type="InterPro" id="IPR010173">
    <property type="entry name" value="CRISPR-assoc_Csm5"/>
</dbReference>
<dbReference type="EMBL" id="NIPK01000001">
    <property type="protein sequence ID" value="RIZ56413.1"/>
    <property type="molecule type" value="Genomic_DNA"/>
</dbReference>
<keyword evidence="11" id="KW-1185">Reference proteome</keyword>
<proteinExistence type="inferred from homology"/>
<evidence type="ECO:0000256" key="4">
    <source>
        <dbReference type="ARBA" id="ARBA00022884"/>
    </source>
</evidence>
<organism evidence="8 10">
    <name type="scientific">Staphylococcus delphini</name>
    <dbReference type="NCBI Taxonomy" id="53344"/>
    <lineage>
        <taxon>Bacteria</taxon>
        <taxon>Bacillati</taxon>
        <taxon>Bacillota</taxon>
        <taxon>Bacilli</taxon>
        <taxon>Bacillales</taxon>
        <taxon>Staphylococcaceae</taxon>
        <taxon>Staphylococcus</taxon>
        <taxon>Staphylococcus intermedius group</taxon>
    </lineage>
</organism>
<reference evidence="8 10" key="1">
    <citation type="journal article" date="2017" name="PLoS ONE">
        <title>Development of a real-time PCR for detection of Staphylococcus pseudintermedius using a novel automated comparison of whole-genome sequences.</title>
        <authorList>
            <person name="Verstappen K.M."/>
            <person name="Huijbregts L."/>
            <person name="Spaninks M."/>
            <person name="Wagenaar J.A."/>
            <person name="Fluit A.C."/>
            <person name="Duim B."/>
        </authorList>
    </citation>
    <scope>NUCLEOTIDE SEQUENCE [LARGE SCALE GENOMIC DNA]</scope>
    <source>
        <strain evidence="8 10">15S02591-1</strain>
    </source>
</reference>
<dbReference type="Proteomes" id="UP000217473">
    <property type="component" value="Unassembled WGS sequence"/>
</dbReference>
<dbReference type="NCBIfam" id="TIGR01899">
    <property type="entry name" value="cas_TM1807_csm5"/>
    <property type="match status" value="1"/>
</dbReference>
<evidence type="ECO:0000256" key="6">
    <source>
        <dbReference type="ARBA" id="ARBA00031720"/>
    </source>
</evidence>
<comment type="function">
    <text evidence="1">This subunit might be involved in maturation of a crRNA intermediate to its mature form.</text>
</comment>
<evidence type="ECO:0000313" key="11">
    <source>
        <dbReference type="Proteomes" id="UP000266198"/>
    </source>
</evidence>
<keyword evidence="4" id="KW-0694">RNA-binding</keyword>
<comment type="caution">
    <text evidence="8">The sequence shown here is derived from an EMBL/GenBank/DDBJ whole genome shotgun (WGS) entry which is preliminary data.</text>
</comment>
<evidence type="ECO:0000313" key="10">
    <source>
        <dbReference type="Proteomes" id="UP000217473"/>
    </source>
</evidence>
<evidence type="ECO:0000313" key="8">
    <source>
        <dbReference type="EMBL" id="PCF52730.1"/>
    </source>
</evidence>
<evidence type="ECO:0000256" key="2">
    <source>
        <dbReference type="ARBA" id="ARBA00006680"/>
    </source>
</evidence>
<dbReference type="EMBL" id="MWUR01000001">
    <property type="protein sequence ID" value="PCF52730.1"/>
    <property type="molecule type" value="Genomic_DNA"/>
</dbReference>
<evidence type="ECO:0000313" key="9">
    <source>
        <dbReference type="EMBL" id="RIZ56413.1"/>
    </source>
</evidence>
<dbReference type="GO" id="GO:0003723">
    <property type="term" value="F:RNA binding"/>
    <property type="evidence" value="ECO:0007669"/>
    <property type="project" value="UniProtKB-KW"/>
</dbReference>
<dbReference type="RefSeq" id="WP_096595969.1">
    <property type="nucleotide sequence ID" value="NZ_LR134263.1"/>
</dbReference>
<gene>
    <name evidence="9" type="primary">csm5</name>
    <name evidence="8" type="ORF">B5C07_00750</name>
    <name evidence="9" type="ORF">CDL68_00255</name>
</gene>
<accession>A0AAX0QYI6</accession>
<sequence length="336" mass="39092">MGIETYEVKLKVLGPVHIGDGSIRTKHEYIYDFYQSTVHVVNKVKLIQHLKDKKLLNKYLVFLKNPPNNPRERTLKFFLEQEKVKKSEWNKFVSFSQRVNQGKKENQKNSKKGLNDIHLMVRDGQNEVYIPGSSLKGALKTMIVAKYNNEDDKTYYSKIKVSDSLPIEENCLSIYQKIDINKKEVGMPLYRECIEVGTEVSFQISIEDQVISIEDLESCIKDFYRNYYEKWLAGFKETYGGRRFAFGGGFPDMAQNNIIYIGGGVGFASKTLHYQLHEYTIAKRESFKVLRSRYKNVYGKMKEIPRNVPVVLKGTVNLDKNEYYQQGMCQISFNKK</sequence>
<dbReference type="GO" id="GO:0051607">
    <property type="term" value="P:defense response to virus"/>
    <property type="evidence" value="ECO:0007669"/>
    <property type="project" value="UniProtKB-KW"/>
</dbReference>
<name>A0AAX0QYI6_9STAP</name>
<evidence type="ECO:0000256" key="1">
    <source>
        <dbReference type="ARBA" id="ARBA00003088"/>
    </source>
</evidence>
<protein>
    <recommendedName>
        <fullName evidence="3">CRISPR system Cms protein Csm5</fullName>
    </recommendedName>
    <alternativeName>
        <fullName evidence="6">CRISPR type III A-associated protein Csm5</fullName>
    </alternativeName>
</protein>
<evidence type="ECO:0000256" key="3">
    <source>
        <dbReference type="ARBA" id="ARBA00016113"/>
    </source>
</evidence>
<dbReference type="InterPro" id="IPR005537">
    <property type="entry name" value="RAMP_III_fam"/>
</dbReference>
<comment type="similarity">
    <text evidence="2">Belongs to the CRISPR-associated Csm5 family.</text>
</comment>
<dbReference type="PANTHER" id="PTHR38007">
    <property type="entry name" value="CRISPR SYSTEM CMS PROTEIN CSM5"/>
    <property type="match status" value="1"/>
</dbReference>
<dbReference type="PANTHER" id="PTHR38007:SF1">
    <property type="entry name" value="CRISPR SYSTEM CMS PROTEIN CSM5"/>
    <property type="match status" value="1"/>
</dbReference>
<evidence type="ECO:0000256" key="5">
    <source>
        <dbReference type="ARBA" id="ARBA00023118"/>
    </source>
</evidence>
<reference evidence="9 11" key="2">
    <citation type="submission" date="2017-06" db="EMBL/GenBank/DDBJ databases">
        <title>Identification of a new gene, sdsY, involved in staphylococcal internalization in non-professional phagocytic cells (NPPCs).</title>
        <authorList>
            <person name="Maali Y."/>
            <person name="Martins-Simoes P."/>
            <person name="Trouillet-Assant S."/>
            <person name="Laurent F."/>
            <person name="Diot A."/>
            <person name="Verhoeven P."/>
            <person name="Bouvard D."/>
            <person name="Vandenesch F."/>
            <person name="Bes M."/>
        </authorList>
    </citation>
    <scope>NUCLEOTIDE SEQUENCE [LARGE SCALE GENOMIC DNA]</scope>
    <source>
        <strain evidence="9 11">Heidy</strain>
    </source>
</reference>